<keyword evidence="3" id="KW-0813">Transport</keyword>
<dbReference type="InterPro" id="IPR051313">
    <property type="entry name" value="Bact_iron-sidero_bind"/>
</dbReference>
<evidence type="ECO:0000313" key="7">
    <source>
        <dbReference type="EMBL" id="OMD23688.1"/>
    </source>
</evidence>
<dbReference type="Pfam" id="PF01497">
    <property type="entry name" value="Peripla_BP_2"/>
    <property type="match status" value="1"/>
</dbReference>
<comment type="similarity">
    <text evidence="2">Belongs to the bacterial solute-binding protein 8 family.</text>
</comment>
<dbReference type="InterPro" id="IPR002491">
    <property type="entry name" value="ABC_transptr_periplasmic_BD"/>
</dbReference>
<dbReference type="GO" id="GO:1901678">
    <property type="term" value="P:iron coordination entity transport"/>
    <property type="evidence" value="ECO:0007669"/>
    <property type="project" value="UniProtKB-ARBA"/>
</dbReference>
<dbReference type="EMBL" id="MKQP01000056">
    <property type="protein sequence ID" value="OMD23688.1"/>
    <property type="molecule type" value="Genomic_DNA"/>
</dbReference>
<organism evidence="7 8">
    <name type="scientific">Paenibacillus odorifer</name>
    <dbReference type="NCBI Taxonomy" id="189426"/>
    <lineage>
        <taxon>Bacteria</taxon>
        <taxon>Bacillati</taxon>
        <taxon>Bacillota</taxon>
        <taxon>Bacilli</taxon>
        <taxon>Bacillales</taxon>
        <taxon>Paenibacillaceae</taxon>
        <taxon>Paenibacillus</taxon>
    </lineage>
</organism>
<proteinExistence type="inferred from homology"/>
<evidence type="ECO:0000256" key="1">
    <source>
        <dbReference type="ARBA" id="ARBA00004196"/>
    </source>
</evidence>
<evidence type="ECO:0000313" key="8">
    <source>
        <dbReference type="Proteomes" id="UP000187465"/>
    </source>
</evidence>
<dbReference type="Gene3D" id="3.40.50.1980">
    <property type="entry name" value="Nitrogenase molybdenum iron protein domain"/>
    <property type="match status" value="2"/>
</dbReference>
<dbReference type="GO" id="GO:0030288">
    <property type="term" value="C:outer membrane-bounded periplasmic space"/>
    <property type="evidence" value="ECO:0007669"/>
    <property type="project" value="TreeGrafter"/>
</dbReference>
<evidence type="ECO:0000256" key="5">
    <source>
        <dbReference type="SAM" id="SignalP"/>
    </source>
</evidence>
<feature type="signal peptide" evidence="5">
    <location>
        <begin position="1"/>
        <end position="18"/>
    </location>
</feature>
<sequence>MIAVMLTLVLLLSACGQAANQGNAPASTSAEVAKSTNNDSVVASSEPAADAEYWTYESDKGTVQIPRNPQRVVIPVQDFIGDLLTLGVTPIAVAGNDILNHPYFKEALTGVEVVGDDMTVSLEKITSLEPDLIITYQEDTYEQISKIAPTVFIPWGKYDYKERLIEIGKILNKEQQAVKWVADFNQKLEAKKAELADLIAADKKVAIFEIAGKELYLYGSSYGRGGEIIYNGLGLHAPDLVQEAAFKEGWASLSLEALPEYLGEADYIFQGFSRGVEQDKLDILDSVFWQNLPAVKSGHVFTYDLKTYYLSDAYALDKQLDEIVTLLKSLQ</sequence>
<reference evidence="7 8" key="1">
    <citation type="submission" date="2016-10" db="EMBL/GenBank/DDBJ databases">
        <title>Paenibacillus species isolates.</title>
        <authorList>
            <person name="Beno S.M."/>
        </authorList>
    </citation>
    <scope>NUCLEOTIDE SEQUENCE [LARGE SCALE GENOMIC DNA]</scope>
    <source>
        <strain evidence="7 8">FSL H7-0604</strain>
    </source>
</reference>
<dbReference type="Proteomes" id="UP000187465">
    <property type="component" value="Unassembled WGS sequence"/>
</dbReference>
<dbReference type="PANTHER" id="PTHR30532">
    <property type="entry name" value="IRON III DICITRATE-BINDING PERIPLASMIC PROTEIN"/>
    <property type="match status" value="1"/>
</dbReference>
<feature type="chain" id="PRO_5038546206" description="Fe/B12 periplasmic-binding domain-containing protein" evidence="5">
    <location>
        <begin position="19"/>
        <end position="331"/>
    </location>
</feature>
<dbReference type="SUPFAM" id="SSF53807">
    <property type="entry name" value="Helical backbone' metal receptor"/>
    <property type="match status" value="1"/>
</dbReference>
<dbReference type="PROSITE" id="PS50983">
    <property type="entry name" value="FE_B12_PBP"/>
    <property type="match status" value="1"/>
</dbReference>
<name>A0A1R0WXT1_9BACL</name>
<comment type="caution">
    <text evidence="7">The sequence shown here is derived from an EMBL/GenBank/DDBJ whole genome shotgun (WGS) entry which is preliminary data.</text>
</comment>
<gene>
    <name evidence="7" type="ORF">BJP51_05350</name>
</gene>
<dbReference type="CDD" id="cd01138">
    <property type="entry name" value="FeuA"/>
    <property type="match status" value="1"/>
</dbReference>
<feature type="domain" description="Fe/B12 periplasmic-binding" evidence="6">
    <location>
        <begin position="71"/>
        <end position="331"/>
    </location>
</feature>
<protein>
    <recommendedName>
        <fullName evidence="6">Fe/B12 periplasmic-binding domain-containing protein</fullName>
    </recommendedName>
</protein>
<comment type="subcellular location">
    <subcellularLocation>
        <location evidence="1">Cell envelope</location>
    </subcellularLocation>
</comment>
<evidence type="ECO:0000256" key="2">
    <source>
        <dbReference type="ARBA" id="ARBA00008814"/>
    </source>
</evidence>
<evidence type="ECO:0000256" key="4">
    <source>
        <dbReference type="ARBA" id="ARBA00022729"/>
    </source>
</evidence>
<evidence type="ECO:0000259" key="6">
    <source>
        <dbReference type="PROSITE" id="PS50983"/>
    </source>
</evidence>
<keyword evidence="4 5" id="KW-0732">Signal</keyword>
<evidence type="ECO:0000256" key="3">
    <source>
        <dbReference type="ARBA" id="ARBA00022448"/>
    </source>
</evidence>
<dbReference type="PANTHER" id="PTHR30532:SF26">
    <property type="entry name" value="IRON(3+)-HYDROXAMATE-BINDING PROTEIN FHUD"/>
    <property type="match status" value="1"/>
</dbReference>
<accession>A0A1R0WXT1</accession>
<dbReference type="AlphaFoldDB" id="A0A1R0WXT1"/>